<name>A0A846J498_CLOBO</name>
<sequence length="889" mass="100452">MEYIGIEKFGSFLDNGAAYTIPDRPWFTDNYPGSLSERGKGNIRAIADRHEISLGNTLSNENSQIPWIHLKDGLKHIYVCKQVLATNISWDYLNERNMIYGTPVTIDGKQYKLRVLTGGVERNPDKPGMVPTDNEWDTIIQNTANITGLPKPTTEDLTEANTYGQLDGKHNQHWNWWGINTICQETRTLTSSKITRGYSSAASFTSYDAIALNSACGWRPVLEYIETDPPEKPTIVKPTGTETKPSVTNVQPIQIETIFNNPDGTFKHMDYEVWDLDLNKRVANTRVFITNDVLTPKLELGHRYKLIVSHTNTADQVSPQATSYFMRGILNKYKLSEPVTQKQYDKLTAYTSGDDLIMKPQQFPETENSVIRLVPQTMNNLTAGETTTKELPYSASTKALVIGDRLIKNKEVYTVAEVKQGNKPINVNSTIYKILNKDKPMISWTYRSGTKSYTYNGYAYVSYLDLPYFQITGIPLQGGETKYIWTGTTENLRNMVTTGKGNMMYTIKSTEKETNLIATNLDTGLAKQTLLPRDNDQIALSAVVDSRTNRLVLSAKERCKVTEGSSTTYKYTLMCYWFDVSDLDNIKMVQKSTILANCGYTELGNPTIEDMQDIYKGNICIYYPRVTEDKCELKEHRYDLTSLEGVSTLGIVSDVTDALDTEIVAKHIKDKQGESILVVSMKYPSLASSGNIRTLTMKKGGTLYSNTLSSGTAAVRTHKITYSHEQGIGLVYATSVGNIYKRFTKDYTEWGNIEFVFSVTPRAGLEQVFETVDYYPESYGKYPGLAILEYTEATKTDKLVLRADYTNDKEQASKIILDKPITAQAGEKIKYLDYDLEVKAGEETATIKPTDITEDYYEYDAQFTKEEAQRDINIKGRNTKLTTLYYYNY</sequence>
<dbReference type="EMBL" id="SWQE01000004">
    <property type="protein sequence ID" value="NFJ08728.1"/>
    <property type="molecule type" value="Genomic_DNA"/>
</dbReference>
<reference evidence="1 2" key="1">
    <citation type="submission" date="2019-04" db="EMBL/GenBank/DDBJ databases">
        <title>Genome sequencing of Clostridium botulinum Groups I-IV and Clostridium butyricum.</title>
        <authorList>
            <person name="Brunt J."/>
            <person name="Van Vliet A.H.M."/>
            <person name="Stringer S.C."/>
            <person name="Carter A.T."/>
            <person name="Peck M.W."/>
        </authorList>
    </citation>
    <scope>NUCLEOTIDE SEQUENCE [LARGE SCALE GENOMIC DNA]</scope>
    <source>
        <strain evidence="1 2">Colworth BL30</strain>
    </source>
</reference>
<dbReference type="Proteomes" id="UP000480039">
    <property type="component" value="Unassembled WGS sequence"/>
</dbReference>
<comment type="caution">
    <text evidence="1">The sequence shown here is derived from an EMBL/GenBank/DDBJ whole genome shotgun (WGS) entry which is preliminary data.</text>
</comment>
<proteinExistence type="predicted"/>
<evidence type="ECO:0000313" key="2">
    <source>
        <dbReference type="Proteomes" id="UP000480039"/>
    </source>
</evidence>
<organism evidence="1 2">
    <name type="scientific">Clostridium botulinum</name>
    <dbReference type="NCBI Taxonomy" id="1491"/>
    <lineage>
        <taxon>Bacteria</taxon>
        <taxon>Bacillati</taxon>
        <taxon>Bacillota</taxon>
        <taxon>Clostridia</taxon>
        <taxon>Eubacteriales</taxon>
        <taxon>Clostridiaceae</taxon>
        <taxon>Clostridium</taxon>
    </lineage>
</organism>
<dbReference type="AlphaFoldDB" id="A0A846J498"/>
<evidence type="ECO:0000313" key="1">
    <source>
        <dbReference type="EMBL" id="NFJ08728.1"/>
    </source>
</evidence>
<gene>
    <name evidence="1" type="ORF">FC871_09615</name>
</gene>
<protein>
    <submittedName>
        <fullName evidence="1">Uncharacterized protein</fullName>
    </submittedName>
</protein>
<accession>A0A846J498</accession>